<keyword evidence="3" id="KW-1185">Reference proteome</keyword>
<dbReference type="InterPro" id="IPR003754">
    <property type="entry name" value="4pyrrol_synth_uPrphyn_synth"/>
</dbReference>
<proteinExistence type="predicted"/>
<dbReference type="CDD" id="cd06578">
    <property type="entry name" value="HemD"/>
    <property type="match status" value="1"/>
</dbReference>
<dbReference type="InterPro" id="IPR036108">
    <property type="entry name" value="4pyrrol_syn_uPrphyn_synt_sf"/>
</dbReference>
<dbReference type="PATRIC" id="fig|1515334.3.peg.1875"/>
<dbReference type="GO" id="GO:0004852">
    <property type="term" value="F:uroporphyrinogen-III synthase activity"/>
    <property type="evidence" value="ECO:0007669"/>
    <property type="project" value="InterPro"/>
</dbReference>
<dbReference type="AlphaFoldDB" id="A0A0B3RQC8"/>
<protein>
    <submittedName>
        <fullName evidence="2">Uroporphyrinogen III synthase</fullName>
    </submittedName>
</protein>
<dbReference type="Gene3D" id="3.40.50.10090">
    <property type="match status" value="1"/>
</dbReference>
<gene>
    <name evidence="2" type="ORF">OA50_01863</name>
</gene>
<dbReference type="Proteomes" id="UP000030960">
    <property type="component" value="Unassembled WGS sequence"/>
</dbReference>
<reference evidence="2 3" key="1">
    <citation type="submission" date="2014-10" db="EMBL/GenBank/DDBJ databases">
        <title>Genome sequence of Ponticoccus sp. strain UMTAT08 isolated from clonal culture of toxic dinoflagellate Alexandrium tamiyavanichii.</title>
        <authorList>
            <person name="Gan H.Y."/>
            <person name="Muhd D.-D."/>
            <person name="Mohd Noor M.E."/>
            <person name="Yeong Y.S."/>
            <person name="Usup G."/>
        </authorList>
    </citation>
    <scope>NUCLEOTIDE SEQUENCE [LARGE SCALE GENOMIC DNA]</scope>
    <source>
        <strain evidence="2 3">UMTAT08</strain>
    </source>
</reference>
<evidence type="ECO:0000313" key="3">
    <source>
        <dbReference type="Proteomes" id="UP000030960"/>
    </source>
</evidence>
<dbReference type="OrthoDB" id="7204250at2"/>
<dbReference type="RefSeq" id="WP_043140168.1">
    <property type="nucleotide sequence ID" value="NZ_JSUQ01000007.1"/>
</dbReference>
<dbReference type="SUPFAM" id="SSF69618">
    <property type="entry name" value="HemD-like"/>
    <property type="match status" value="1"/>
</dbReference>
<sequence length="239" mass="25201">MPDALPVLLLTRPQAASERFAARLRQDGLKFRAVISPLFAVEVTGPLPDVSQARGLIFTSANGVMAWQVLGGRTDLPVFAVGPATARAAEAAGMHAQEGGGSAEELIRHIIAQRPPAPLVHLHGTHVRGDIAARLSAAGIACTSAAIYDQPPCPLNTEARAALDGQVPVVAPVFSPRTGELLAKECAKAPLLVAAMSQAVVNALMPLHKRNLKVAERPESEAMREVVSDLLNRALARDY</sequence>
<evidence type="ECO:0000259" key="1">
    <source>
        <dbReference type="Pfam" id="PF02602"/>
    </source>
</evidence>
<feature type="domain" description="Tetrapyrrole biosynthesis uroporphyrinogen III synthase" evidence="1">
    <location>
        <begin position="19"/>
        <end position="223"/>
    </location>
</feature>
<dbReference type="STRING" id="561184.SAMN05216376_12211"/>
<dbReference type="GO" id="GO:0033014">
    <property type="term" value="P:tetrapyrrole biosynthetic process"/>
    <property type="evidence" value="ECO:0007669"/>
    <property type="project" value="InterPro"/>
</dbReference>
<comment type="caution">
    <text evidence="2">The sequence shown here is derived from an EMBL/GenBank/DDBJ whole genome shotgun (WGS) entry which is preliminary data.</text>
</comment>
<dbReference type="Pfam" id="PF02602">
    <property type="entry name" value="HEM4"/>
    <property type="match status" value="1"/>
</dbReference>
<organism evidence="2 3">
    <name type="scientific">Mameliella alba</name>
    <dbReference type="NCBI Taxonomy" id="561184"/>
    <lineage>
        <taxon>Bacteria</taxon>
        <taxon>Pseudomonadati</taxon>
        <taxon>Pseudomonadota</taxon>
        <taxon>Alphaproteobacteria</taxon>
        <taxon>Rhodobacterales</taxon>
        <taxon>Roseobacteraceae</taxon>
        <taxon>Mameliella</taxon>
    </lineage>
</organism>
<dbReference type="EMBL" id="JSUQ01000007">
    <property type="protein sequence ID" value="KHQ53335.1"/>
    <property type="molecule type" value="Genomic_DNA"/>
</dbReference>
<accession>A0A0B3RQC8</accession>
<name>A0A0B3RQC8_9RHOB</name>
<evidence type="ECO:0000313" key="2">
    <source>
        <dbReference type="EMBL" id="KHQ53335.1"/>
    </source>
</evidence>